<protein>
    <submittedName>
        <fullName evidence="2">Uncharacterized protein</fullName>
    </submittedName>
</protein>
<reference evidence="2" key="1">
    <citation type="submission" date="2021-01" db="EMBL/GenBank/DDBJ databases">
        <authorList>
            <person name="Corre E."/>
            <person name="Pelletier E."/>
            <person name="Niang G."/>
            <person name="Scheremetjew M."/>
            <person name="Finn R."/>
            <person name="Kale V."/>
            <person name="Holt S."/>
            <person name="Cochrane G."/>
            <person name="Meng A."/>
            <person name="Brown T."/>
            <person name="Cohen L."/>
        </authorList>
    </citation>
    <scope>NUCLEOTIDE SEQUENCE</scope>
    <source>
        <strain evidence="2">CCMP127</strain>
    </source>
</reference>
<gene>
    <name evidence="2" type="ORF">ACOF00016_LOCUS6917</name>
</gene>
<feature type="compositionally biased region" description="Low complexity" evidence="1">
    <location>
        <begin position="199"/>
        <end position="214"/>
    </location>
</feature>
<evidence type="ECO:0000256" key="1">
    <source>
        <dbReference type="SAM" id="MobiDB-lite"/>
    </source>
</evidence>
<feature type="compositionally biased region" description="Acidic residues" evidence="1">
    <location>
        <begin position="268"/>
        <end position="277"/>
    </location>
</feature>
<dbReference type="AlphaFoldDB" id="A0A7S3L2G3"/>
<dbReference type="EMBL" id="HBIM01008148">
    <property type="protein sequence ID" value="CAE0409231.1"/>
    <property type="molecule type" value="Transcribed_RNA"/>
</dbReference>
<organism evidence="2">
    <name type="scientific">Amphora coffeiformis</name>
    <dbReference type="NCBI Taxonomy" id="265554"/>
    <lineage>
        <taxon>Eukaryota</taxon>
        <taxon>Sar</taxon>
        <taxon>Stramenopiles</taxon>
        <taxon>Ochrophyta</taxon>
        <taxon>Bacillariophyta</taxon>
        <taxon>Bacillariophyceae</taxon>
        <taxon>Bacillariophycidae</taxon>
        <taxon>Thalassiophysales</taxon>
        <taxon>Catenulaceae</taxon>
        <taxon>Amphora</taxon>
    </lineage>
</organism>
<sequence>MVAFGDFSVQLVDADCKLPFTEHHYHDGKTYFEIPSDQEYLISISKPHAKLFSGTVLVRMYVNSAYLGFNLTYAAATKYTTPKYKGHWKRENGISTDTPIKCVEPPSKEAVKEAKKPALGKVKIKVFPTVADVVVPPKNEEMDRCCGDNITSPEEESVTKLGKVRYNKDCLLSTVTLYYGTRQALVQQGVIPADPHSDSVQTNNNSKVSSSVDSKGAIKDGTTSNTDGSNTPKRRSKLSRVSTPPSSVGEVGRRGNKPTSNTAALDPTEADDSDSDDGSIVFVDPDMDVIALD</sequence>
<feature type="region of interest" description="Disordered" evidence="1">
    <location>
        <begin position="195"/>
        <end position="293"/>
    </location>
</feature>
<evidence type="ECO:0000313" key="2">
    <source>
        <dbReference type="EMBL" id="CAE0409231.1"/>
    </source>
</evidence>
<accession>A0A7S3L2G3</accession>
<feature type="compositionally biased region" description="Polar residues" evidence="1">
    <location>
        <begin position="221"/>
        <end position="231"/>
    </location>
</feature>
<name>A0A7S3L2G3_9STRA</name>
<proteinExistence type="predicted"/>